<dbReference type="EMBL" id="FNYQ01000076">
    <property type="protein sequence ID" value="SEJ31633.1"/>
    <property type="molecule type" value="Genomic_DNA"/>
</dbReference>
<reference evidence="1 2" key="1">
    <citation type="submission" date="2016-10" db="EMBL/GenBank/DDBJ databases">
        <authorList>
            <person name="de Groot N.N."/>
        </authorList>
    </citation>
    <scope>NUCLEOTIDE SEQUENCE [LARGE SCALE GENOMIC DNA]</scope>
    <source>
        <strain evidence="1 2">DSM 373</strain>
    </source>
</reference>
<dbReference type="Proteomes" id="UP000199250">
    <property type="component" value="Unassembled WGS sequence"/>
</dbReference>
<dbReference type="NCBIfam" id="TIGR01725">
    <property type="entry name" value="phge_HK97_gp10"/>
    <property type="match status" value="1"/>
</dbReference>
<accession>A0A1H6XRF1</accession>
<sequence>MADEIQMHGLQELKATLKDLPDRLGAKVVRGALRASAQVIRKEAQARVPVLKEPDPRRKPGTVRKAVQVRRSKKDQYGVFVGVKPLGGKQLRDFKASGGKSQNNPDDPFYWIFLEFGTAKMPAAPFLRPAFETQHPAALRRFEEYAQQRVVKEAEKLAREKGMR</sequence>
<name>A0A1H6XRF1_9GAMM</name>
<dbReference type="InterPro" id="IPR010064">
    <property type="entry name" value="HK97-gp10_tail"/>
</dbReference>
<proteinExistence type="predicted"/>
<organism evidence="1 2">
    <name type="scientific">Azotobacter beijerinckii</name>
    <dbReference type="NCBI Taxonomy" id="170623"/>
    <lineage>
        <taxon>Bacteria</taxon>
        <taxon>Pseudomonadati</taxon>
        <taxon>Pseudomonadota</taxon>
        <taxon>Gammaproteobacteria</taxon>
        <taxon>Pseudomonadales</taxon>
        <taxon>Pseudomonadaceae</taxon>
        <taxon>Azotobacter</taxon>
    </lineage>
</organism>
<dbReference type="AlphaFoldDB" id="A0A1H6XRF1"/>
<protein>
    <submittedName>
        <fullName evidence="1">Phage protein, HK97 gp10 family</fullName>
    </submittedName>
</protein>
<evidence type="ECO:0000313" key="2">
    <source>
        <dbReference type="Proteomes" id="UP000199250"/>
    </source>
</evidence>
<gene>
    <name evidence="1" type="ORF">SAMN04244572_03517</name>
</gene>
<evidence type="ECO:0000313" key="1">
    <source>
        <dbReference type="EMBL" id="SEJ31633.1"/>
    </source>
</evidence>
<dbReference type="RefSeq" id="WP_170849407.1">
    <property type="nucleotide sequence ID" value="NZ_FNYQ01000076.1"/>
</dbReference>
<dbReference type="Pfam" id="PF04883">
    <property type="entry name" value="HK97-gp10_like"/>
    <property type="match status" value="1"/>
</dbReference>